<dbReference type="Pfam" id="PF00072">
    <property type="entry name" value="Response_reg"/>
    <property type="match status" value="1"/>
</dbReference>
<dbReference type="Gene3D" id="3.40.50.2300">
    <property type="match status" value="1"/>
</dbReference>
<dbReference type="SUPFAM" id="SSF46894">
    <property type="entry name" value="C-terminal effector domain of the bipartite response regulators"/>
    <property type="match status" value="1"/>
</dbReference>
<dbReference type="InterPro" id="IPR001789">
    <property type="entry name" value="Sig_transdc_resp-reg_receiver"/>
</dbReference>
<feature type="modified residue" description="4-aspartylphosphate" evidence="2">
    <location>
        <position position="52"/>
    </location>
</feature>
<keyword evidence="1 3" id="KW-0238">DNA-binding</keyword>
<dbReference type="InterPro" id="IPR036388">
    <property type="entry name" value="WH-like_DNA-bd_sf"/>
</dbReference>
<gene>
    <name evidence="6" type="ORF">OSSY52_09940</name>
</gene>
<dbReference type="GO" id="GO:0005829">
    <property type="term" value="C:cytosol"/>
    <property type="evidence" value="ECO:0007669"/>
    <property type="project" value="TreeGrafter"/>
</dbReference>
<dbReference type="AlphaFoldDB" id="A0A7G1G7J1"/>
<dbReference type="Proteomes" id="UP000516361">
    <property type="component" value="Chromosome"/>
</dbReference>
<dbReference type="SUPFAM" id="SSF52172">
    <property type="entry name" value="CheY-like"/>
    <property type="match status" value="1"/>
</dbReference>
<dbReference type="InParanoid" id="A0A7G1G7J1"/>
<evidence type="ECO:0000313" key="6">
    <source>
        <dbReference type="EMBL" id="BBE30853.1"/>
    </source>
</evidence>
<organism evidence="6 7">
    <name type="scientific">Tepiditoga spiralis</name>
    <dbReference type="NCBI Taxonomy" id="2108365"/>
    <lineage>
        <taxon>Bacteria</taxon>
        <taxon>Thermotogati</taxon>
        <taxon>Thermotogota</taxon>
        <taxon>Thermotogae</taxon>
        <taxon>Petrotogales</taxon>
        <taxon>Petrotogaceae</taxon>
        <taxon>Tepiditoga</taxon>
    </lineage>
</organism>
<dbReference type="GO" id="GO:0000976">
    <property type="term" value="F:transcription cis-regulatory region binding"/>
    <property type="evidence" value="ECO:0007669"/>
    <property type="project" value="TreeGrafter"/>
</dbReference>
<dbReference type="KEGG" id="ocy:OSSY52_09940"/>
<evidence type="ECO:0000256" key="1">
    <source>
        <dbReference type="ARBA" id="ARBA00023125"/>
    </source>
</evidence>
<evidence type="ECO:0000313" key="7">
    <source>
        <dbReference type="Proteomes" id="UP000516361"/>
    </source>
</evidence>
<evidence type="ECO:0000259" key="4">
    <source>
        <dbReference type="PROSITE" id="PS50110"/>
    </source>
</evidence>
<name>A0A7G1G7J1_9BACT</name>
<feature type="domain" description="Response regulatory" evidence="4">
    <location>
        <begin position="4"/>
        <end position="117"/>
    </location>
</feature>
<dbReference type="CDD" id="cd00383">
    <property type="entry name" value="trans_reg_C"/>
    <property type="match status" value="1"/>
</dbReference>
<evidence type="ECO:0000256" key="2">
    <source>
        <dbReference type="PROSITE-ProRule" id="PRU00169"/>
    </source>
</evidence>
<keyword evidence="7" id="KW-1185">Reference proteome</keyword>
<dbReference type="FunCoup" id="A0A7G1G7J1">
    <property type="interactions" value="50"/>
</dbReference>
<dbReference type="InterPro" id="IPR011006">
    <property type="entry name" value="CheY-like_superfamily"/>
</dbReference>
<keyword evidence="2" id="KW-0597">Phosphoprotein</keyword>
<sequence length="220" mass="26014">MSYKIYLVDDEEKLNNVLTSYLKNEGWIVKSFFNGKTALEVIEDKPDLWILDIMLPDIDGFELIKKIKEYDIKTPVIFISARDAQIDRVIGLDMGSDDYIPKPFLPRELIIRVKKLLERNYGNKKINLFPYTIDKKKRAVYYNGKEIDFTAKEFDLLILLSENNFAFSREQILDEVWGDDYFGSDRVVDDTIRRIRKKIPKINIETIYGFGYRMIKNEEK</sequence>
<feature type="DNA-binding region" description="OmpR/PhoB-type" evidence="3">
    <location>
        <begin position="123"/>
        <end position="216"/>
    </location>
</feature>
<dbReference type="SMART" id="SM00862">
    <property type="entry name" value="Trans_reg_C"/>
    <property type="match status" value="1"/>
</dbReference>
<dbReference type="PROSITE" id="PS51755">
    <property type="entry name" value="OMPR_PHOB"/>
    <property type="match status" value="1"/>
</dbReference>
<protein>
    <submittedName>
        <fullName evidence="6">DNA-binding response regulator</fullName>
    </submittedName>
</protein>
<dbReference type="GO" id="GO:0000156">
    <property type="term" value="F:phosphorelay response regulator activity"/>
    <property type="evidence" value="ECO:0007669"/>
    <property type="project" value="TreeGrafter"/>
</dbReference>
<dbReference type="InterPro" id="IPR039420">
    <property type="entry name" value="WalR-like"/>
</dbReference>
<dbReference type="InterPro" id="IPR001867">
    <property type="entry name" value="OmpR/PhoB-type_DNA-bd"/>
</dbReference>
<dbReference type="Pfam" id="PF00486">
    <property type="entry name" value="Trans_reg_C"/>
    <property type="match status" value="1"/>
</dbReference>
<dbReference type="CDD" id="cd17574">
    <property type="entry name" value="REC_OmpR"/>
    <property type="match status" value="1"/>
</dbReference>
<dbReference type="RefSeq" id="WP_190615920.1">
    <property type="nucleotide sequence ID" value="NZ_AP018712.1"/>
</dbReference>
<dbReference type="SMART" id="SM00448">
    <property type="entry name" value="REC"/>
    <property type="match status" value="1"/>
</dbReference>
<proteinExistence type="predicted"/>
<accession>A0A7G1G7J1</accession>
<evidence type="ECO:0000256" key="3">
    <source>
        <dbReference type="PROSITE-ProRule" id="PRU01091"/>
    </source>
</evidence>
<dbReference type="PROSITE" id="PS50110">
    <property type="entry name" value="RESPONSE_REGULATORY"/>
    <property type="match status" value="1"/>
</dbReference>
<dbReference type="PANTHER" id="PTHR48111:SF24">
    <property type="entry name" value="TRANSCRIPTIONAL REGULATORY PROTEIN CSSR"/>
    <property type="match status" value="1"/>
</dbReference>
<dbReference type="Gene3D" id="6.10.250.690">
    <property type="match status" value="1"/>
</dbReference>
<dbReference type="EMBL" id="AP018712">
    <property type="protein sequence ID" value="BBE30853.1"/>
    <property type="molecule type" value="Genomic_DNA"/>
</dbReference>
<feature type="domain" description="OmpR/PhoB-type" evidence="5">
    <location>
        <begin position="123"/>
        <end position="216"/>
    </location>
</feature>
<reference evidence="6 7" key="1">
    <citation type="submission" date="2018-06" db="EMBL/GenBank/DDBJ databases">
        <title>Genome sequencing of Oceanotoga sp. sy52.</title>
        <authorList>
            <person name="Mori K."/>
        </authorList>
    </citation>
    <scope>NUCLEOTIDE SEQUENCE [LARGE SCALE GENOMIC DNA]</scope>
    <source>
        <strain evidence="7">sy52</strain>
    </source>
</reference>
<evidence type="ECO:0000259" key="5">
    <source>
        <dbReference type="PROSITE" id="PS51755"/>
    </source>
</evidence>
<dbReference type="PANTHER" id="PTHR48111">
    <property type="entry name" value="REGULATOR OF RPOS"/>
    <property type="match status" value="1"/>
</dbReference>
<dbReference type="GO" id="GO:0032993">
    <property type="term" value="C:protein-DNA complex"/>
    <property type="evidence" value="ECO:0007669"/>
    <property type="project" value="TreeGrafter"/>
</dbReference>
<dbReference type="InterPro" id="IPR016032">
    <property type="entry name" value="Sig_transdc_resp-reg_C-effctor"/>
</dbReference>
<dbReference type="GO" id="GO:0006355">
    <property type="term" value="P:regulation of DNA-templated transcription"/>
    <property type="evidence" value="ECO:0007669"/>
    <property type="project" value="InterPro"/>
</dbReference>
<dbReference type="Gene3D" id="1.10.10.10">
    <property type="entry name" value="Winged helix-like DNA-binding domain superfamily/Winged helix DNA-binding domain"/>
    <property type="match status" value="1"/>
</dbReference>